<organism evidence="2 3">
    <name type="scientific">Fructobacillus durionis</name>
    <dbReference type="NCBI Taxonomy" id="283737"/>
    <lineage>
        <taxon>Bacteria</taxon>
        <taxon>Bacillati</taxon>
        <taxon>Bacillota</taxon>
        <taxon>Bacilli</taxon>
        <taxon>Lactobacillales</taxon>
        <taxon>Lactobacillaceae</taxon>
        <taxon>Fructobacillus</taxon>
    </lineage>
</organism>
<dbReference type="Proteomes" id="UP000199376">
    <property type="component" value="Unassembled WGS sequence"/>
</dbReference>
<dbReference type="SMART" id="SM00974">
    <property type="entry name" value="T5orf172"/>
    <property type="match status" value="1"/>
</dbReference>
<dbReference type="OrthoDB" id="9814995at2"/>
<dbReference type="InterPro" id="IPR018306">
    <property type="entry name" value="Phage_T5_Orf172_DNA-bd"/>
</dbReference>
<sequence length="392" mass="44610">MNKMFHSLDDIFLDKDFQNILDEQGEKNNSSKKHPENPDIDKIISLNAWFEKNGKEPTKAEVGSEERKLYNQLAGIRNDKGGNRKSALAKYDLYNLLNTENFNNGGIEQDTVIPDHFDSLDDALKGVSSLFQEDDDINEISKKIFDISQVKKPIKSPKHVGTRIASKEFAKYESMFEKVQKEIASGQRKIIKFKNYDIHAGRFYILKGLICYIEVIGEEFQGSDNQPNARMRVIFENGTESQMLRRAFGASMYSRGGKIITDIESGTVELKNDICSGSIYVVKSLSSNPEISKIDNLYKVGYTSESVRHRVANAENEDTYLYAPVKIVRDYQVMNVDAHKFETVLHHVLAPAQLQVEILAPNGTLIKPREWFVLSLKEIDDAINKIIVEMQK</sequence>
<dbReference type="RefSeq" id="WP_091502560.1">
    <property type="nucleotide sequence ID" value="NZ_FOLI01000004.1"/>
</dbReference>
<dbReference type="Pfam" id="PF13455">
    <property type="entry name" value="MUG113"/>
    <property type="match status" value="1"/>
</dbReference>
<dbReference type="AlphaFoldDB" id="A0A1I1GA32"/>
<evidence type="ECO:0000259" key="1">
    <source>
        <dbReference type="SMART" id="SM00974"/>
    </source>
</evidence>
<keyword evidence="3" id="KW-1185">Reference proteome</keyword>
<feature type="domain" description="Bacteriophage T5 Orf172 DNA-binding" evidence="1">
    <location>
        <begin position="292"/>
        <end position="386"/>
    </location>
</feature>
<gene>
    <name evidence="2" type="ORF">SAMN05660453_0967</name>
</gene>
<name>A0A1I1GA32_9LACO</name>
<evidence type="ECO:0000313" key="2">
    <source>
        <dbReference type="EMBL" id="SFC06183.1"/>
    </source>
</evidence>
<proteinExistence type="predicted"/>
<evidence type="ECO:0000313" key="3">
    <source>
        <dbReference type="Proteomes" id="UP000199376"/>
    </source>
</evidence>
<dbReference type="STRING" id="283737.SAMN05660453_0967"/>
<reference evidence="2 3" key="1">
    <citation type="submission" date="2016-10" db="EMBL/GenBank/DDBJ databases">
        <authorList>
            <person name="de Groot N.N."/>
        </authorList>
    </citation>
    <scope>NUCLEOTIDE SEQUENCE [LARGE SCALE GENOMIC DNA]</scope>
    <source>
        <strain evidence="2 3">DSM 19113</strain>
    </source>
</reference>
<accession>A0A1I1GA32</accession>
<dbReference type="EMBL" id="FOLI01000004">
    <property type="protein sequence ID" value="SFC06183.1"/>
    <property type="molecule type" value="Genomic_DNA"/>
</dbReference>
<protein>
    <submittedName>
        <fullName evidence="2">T5orf172 domain-containing protein</fullName>
    </submittedName>
</protein>